<keyword evidence="12" id="KW-1185">Reference proteome</keyword>
<gene>
    <name evidence="11" type="ORF">AB1Y20_002606</name>
</gene>
<comment type="subcellular location">
    <subcellularLocation>
        <location evidence="1">Chromosome</location>
        <location evidence="1">Centromere</location>
        <location evidence="1">Kinetochore</location>
    </subcellularLocation>
</comment>
<name>A0AB34J8F1_PRYPA</name>
<comment type="caution">
    <text evidence="11">The sequence shown here is derived from an EMBL/GenBank/DDBJ whole genome shotgun (WGS) entry which is preliminary data.</text>
</comment>
<evidence type="ECO:0000256" key="3">
    <source>
        <dbReference type="ARBA" id="ARBA00022454"/>
    </source>
</evidence>
<feature type="coiled-coil region" evidence="10">
    <location>
        <begin position="116"/>
        <end position="143"/>
    </location>
</feature>
<dbReference type="GO" id="GO:0000444">
    <property type="term" value="C:MIS12/MIND type complex"/>
    <property type="evidence" value="ECO:0007669"/>
    <property type="project" value="TreeGrafter"/>
</dbReference>
<dbReference type="PANTHER" id="PTHR14527:SF2">
    <property type="entry name" value="PROTEIN MIS12 HOMOLOG"/>
    <property type="match status" value="1"/>
</dbReference>
<evidence type="ECO:0000313" key="11">
    <source>
        <dbReference type="EMBL" id="KAL1515993.1"/>
    </source>
</evidence>
<evidence type="ECO:0000256" key="5">
    <source>
        <dbReference type="ARBA" id="ARBA00022776"/>
    </source>
</evidence>
<dbReference type="GO" id="GO:0005634">
    <property type="term" value="C:nucleus"/>
    <property type="evidence" value="ECO:0007669"/>
    <property type="project" value="InterPro"/>
</dbReference>
<keyword evidence="5" id="KW-0498">Mitosis</keyword>
<sequence length="238" mass="26630">MEGDAAQAFFGHKPIAVVDEVINCFSDYVCDSADAMEATLAEHPELAHKRAEIKQGVDRWQLKIQRSADRNFDKFELYALKNILHVPAGLQQEQSEPQLERDHSLDAELEELWARLQQSLATRRELQLKLASAEKATQLWEANRPAVQKLAESYTADGVQSVMEDAARLSEAQQQSWKLLRGLDMGSDMLSYGENAPNDCPVTPRAVALQRRFAHRKAQTATISVGDLQHLSSMLCAS</sequence>
<dbReference type="Proteomes" id="UP001515480">
    <property type="component" value="Unassembled WGS sequence"/>
</dbReference>
<dbReference type="PANTHER" id="PTHR14527">
    <property type="entry name" value="PROTEIN MIS12 HOMOLOG"/>
    <property type="match status" value="1"/>
</dbReference>
<keyword evidence="9" id="KW-0137">Centromere</keyword>
<protein>
    <recommendedName>
        <fullName evidence="13">Protein MIS12 homolog</fullName>
    </recommendedName>
</protein>
<organism evidence="11 12">
    <name type="scientific">Prymnesium parvum</name>
    <name type="common">Toxic golden alga</name>
    <dbReference type="NCBI Taxonomy" id="97485"/>
    <lineage>
        <taxon>Eukaryota</taxon>
        <taxon>Haptista</taxon>
        <taxon>Haptophyta</taxon>
        <taxon>Prymnesiophyceae</taxon>
        <taxon>Prymnesiales</taxon>
        <taxon>Prymnesiaceae</taxon>
        <taxon>Prymnesium</taxon>
    </lineage>
</organism>
<evidence type="ECO:0000256" key="8">
    <source>
        <dbReference type="ARBA" id="ARBA00023306"/>
    </source>
</evidence>
<dbReference type="AlphaFoldDB" id="A0AB34J8F1"/>
<evidence type="ECO:0000256" key="7">
    <source>
        <dbReference type="ARBA" id="ARBA00023054"/>
    </source>
</evidence>
<reference evidence="11 12" key="1">
    <citation type="journal article" date="2024" name="Science">
        <title>Giant polyketide synthase enzymes in the biosynthesis of giant marine polyether toxins.</title>
        <authorList>
            <person name="Fallon T.R."/>
            <person name="Shende V.V."/>
            <person name="Wierzbicki I.H."/>
            <person name="Pendleton A.L."/>
            <person name="Watervoot N.F."/>
            <person name="Auber R.P."/>
            <person name="Gonzalez D.J."/>
            <person name="Wisecaver J.H."/>
            <person name="Moore B.S."/>
        </authorList>
    </citation>
    <scope>NUCLEOTIDE SEQUENCE [LARGE SCALE GENOMIC DNA]</scope>
    <source>
        <strain evidence="11 12">12B1</strain>
    </source>
</reference>
<keyword evidence="3" id="KW-0158">Chromosome</keyword>
<evidence type="ECO:0008006" key="13">
    <source>
        <dbReference type="Google" id="ProtNLM"/>
    </source>
</evidence>
<evidence type="ECO:0000256" key="10">
    <source>
        <dbReference type="SAM" id="Coils"/>
    </source>
</evidence>
<keyword evidence="6" id="KW-0995">Kinetochore</keyword>
<accession>A0AB34J8F1</accession>
<keyword evidence="8" id="KW-0131">Cell cycle</keyword>
<keyword evidence="7 10" id="KW-0175">Coiled coil</keyword>
<evidence type="ECO:0000256" key="9">
    <source>
        <dbReference type="ARBA" id="ARBA00023328"/>
    </source>
</evidence>
<evidence type="ECO:0000256" key="1">
    <source>
        <dbReference type="ARBA" id="ARBA00004629"/>
    </source>
</evidence>
<evidence type="ECO:0000256" key="2">
    <source>
        <dbReference type="ARBA" id="ARBA00008643"/>
    </source>
</evidence>
<keyword evidence="4" id="KW-0132">Cell division</keyword>
<proteinExistence type="inferred from homology"/>
<dbReference type="GO" id="GO:0000070">
    <property type="term" value="P:mitotic sister chromatid segregation"/>
    <property type="evidence" value="ECO:0007669"/>
    <property type="project" value="TreeGrafter"/>
</dbReference>
<dbReference type="GO" id="GO:0051301">
    <property type="term" value="P:cell division"/>
    <property type="evidence" value="ECO:0007669"/>
    <property type="project" value="UniProtKB-KW"/>
</dbReference>
<dbReference type="GO" id="GO:0051382">
    <property type="term" value="P:kinetochore assembly"/>
    <property type="evidence" value="ECO:0007669"/>
    <property type="project" value="TreeGrafter"/>
</dbReference>
<evidence type="ECO:0000313" key="12">
    <source>
        <dbReference type="Proteomes" id="UP001515480"/>
    </source>
</evidence>
<comment type="similarity">
    <text evidence="2">Belongs to the mis12 family.</text>
</comment>
<evidence type="ECO:0000256" key="4">
    <source>
        <dbReference type="ARBA" id="ARBA00022618"/>
    </source>
</evidence>
<evidence type="ECO:0000256" key="6">
    <source>
        <dbReference type="ARBA" id="ARBA00022838"/>
    </source>
</evidence>
<dbReference type="InterPro" id="IPR008685">
    <property type="entry name" value="Centromere_Mis12"/>
</dbReference>
<dbReference type="EMBL" id="JBGBPQ010000011">
    <property type="protein sequence ID" value="KAL1515993.1"/>
    <property type="molecule type" value="Genomic_DNA"/>
</dbReference>
<dbReference type="Pfam" id="PF05859">
    <property type="entry name" value="Mis12"/>
    <property type="match status" value="1"/>
</dbReference>